<dbReference type="Proteomes" id="UP000017840">
    <property type="component" value="Unassembled WGS sequence"/>
</dbReference>
<protein>
    <recommendedName>
        <fullName evidence="1">DUF7129 domain-containing protein</fullName>
    </recommendedName>
</protein>
<dbReference type="AlphaFoldDB" id="V4HKU7"/>
<gene>
    <name evidence="2" type="ORF">K933_08817</name>
</gene>
<dbReference type="SUPFAM" id="SSF57802">
    <property type="entry name" value="Rubredoxin-like"/>
    <property type="match status" value="1"/>
</dbReference>
<dbReference type="EMBL" id="ASGZ01000028">
    <property type="protein sequence ID" value="ESP88549.1"/>
    <property type="molecule type" value="Genomic_DNA"/>
</dbReference>
<keyword evidence="3" id="KW-1185">Reference proteome</keyword>
<dbReference type="STRING" id="1324957.K933_08817"/>
<dbReference type="NCBIfam" id="NF033497">
    <property type="entry name" value="rubre_like_arch"/>
    <property type="match status" value="1"/>
</dbReference>
<dbReference type="Pfam" id="PF23455">
    <property type="entry name" value="DUF7129"/>
    <property type="match status" value="1"/>
</dbReference>
<reference evidence="2 3" key="1">
    <citation type="journal article" date="2013" name="Genome Announc.">
        <title>Draft Genome Sequence of 'Candidatus Halobonum tyrrellensis' Strain G22, Isolated from the Hypersaline Waters of Lake Tyrrell, Australia.</title>
        <authorList>
            <person name="Ugalde J.A."/>
            <person name="Narasingarao P."/>
            <person name="Kuo S."/>
            <person name="Podell S."/>
            <person name="Allen E.E."/>
        </authorList>
    </citation>
    <scope>NUCLEOTIDE SEQUENCE [LARGE SCALE GENOMIC DNA]</scope>
    <source>
        <strain evidence="2 3">G22</strain>
    </source>
</reference>
<organism evidence="2 3">
    <name type="scientific">Candidatus Halobonum tyrrellensis G22</name>
    <dbReference type="NCBI Taxonomy" id="1324957"/>
    <lineage>
        <taxon>Archaea</taxon>
        <taxon>Methanobacteriati</taxon>
        <taxon>Methanobacteriota</taxon>
        <taxon>Stenosarchaea group</taxon>
        <taxon>Halobacteria</taxon>
        <taxon>Halobacteriales</taxon>
        <taxon>Haloferacaceae</taxon>
        <taxon>Candidatus Halobonum</taxon>
    </lineage>
</organism>
<dbReference type="InterPro" id="IPR055553">
    <property type="entry name" value="DUF7129"/>
</dbReference>
<feature type="domain" description="DUF7129" evidence="1">
    <location>
        <begin position="5"/>
        <end position="49"/>
    </location>
</feature>
<evidence type="ECO:0000313" key="3">
    <source>
        <dbReference type="Proteomes" id="UP000017840"/>
    </source>
</evidence>
<evidence type="ECO:0000313" key="2">
    <source>
        <dbReference type="EMBL" id="ESP88549.1"/>
    </source>
</evidence>
<evidence type="ECO:0000259" key="1">
    <source>
        <dbReference type="Pfam" id="PF23455"/>
    </source>
</evidence>
<proteinExistence type="predicted"/>
<sequence length="49" mass="5320">MPAIQIDPYETTDGLFECVDCGHRETAATHPGACPECDGEVRNIAISRE</sequence>
<comment type="caution">
    <text evidence="2">The sequence shown here is derived from an EMBL/GenBank/DDBJ whole genome shotgun (WGS) entry which is preliminary data.</text>
</comment>
<dbReference type="RefSeq" id="WP_023394348.1">
    <property type="nucleotide sequence ID" value="NZ_ASGZ01000028.1"/>
</dbReference>
<name>V4HKU7_9EURY</name>
<accession>V4HKU7</accession>